<dbReference type="InterPro" id="IPR036663">
    <property type="entry name" value="Fumarylacetoacetase_C_sf"/>
</dbReference>
<evidence type="ECO:0000313" key="2">
    <source>
        <dbReference type="Proteomes" id="UP000198583"/>
    </source>
</evidence>
<name>A0A1I6DGD1_9PSEU</name>
<organism evidence="1 2">
    <name type="scientific">Lentzea waywayandensis</name>
    <dbReference type="NCBI Taxonomy" id="84724"/>
    <lineage>
        <taxon>Bacteria</taxon>
        <taxon>Bacillati</taxon>
        <taxon>Actinomycetota</taxon>
        <taxon>Actinomycetes</taxon>
        <taxon>Pseudonocardiales</taxon>
        <taxon>Pseudonocardiaceae</taxon>
        <taxon>Lentzea</taxon>
    </lineage>
</organism>
<reference evidence="2" key="1">
    <citation type="submission" date="2016-10" db="EMBL/GenBank/DDBJ databases">
        <authorList>
            <person name="Varghese N."/>
            <person name="Submissions S."/>
        </authorList>
    </citation>
    <scope>NUCLEOTIDE SEQUENCE [LARGE SCALE GENOMIC DNA]</scope>
    <source>
        <strain evidence="2">DSM 44232</strain>
    </source>
</reference>
<dbReference type="PANTHER" id="PTHR30143">
    <property type="entry name" value="ACID HYDRATASE"/>
    <property type="match status" value="1"/>
</dbReference>
<dbReference type="EMBL" id="FOYL01000002">
    <property type="protein sequence ID" value="SFR04494.1"/>
    <property type="molecule type" value="Genomic_DNA"/>
</dbReference>
<dbReference type="SUPFAM" id="SSF56529">
    <property type="entry name" value="FAH"/>
    <property type="match status" value="1"/>
</dbReference>
<sequence length="238" mass="25256">MNHAETLHKAQRTATAIPNFGDLTVEDAYAVQHSLIALRERDGEIVTGVKLGFTSEAKMRQMGVSEVIVGRLTSAMAGRTSENLVHPKAEPEIAYRLSRDVDGTVPILECVDAVAAAVEIIDSRYRDFRFTCTDVIADNASAAGYVIGPWQPMTVVSDRTVRLTVGSSIVEGSTSAILGDPANALTALEEVARRRGIPLRAGYVVLAGAATVALPLTGGHVECSIDGLGPVSFEGRPR</sequence>
<evidence type="ECO:0000313" key="1">
    <source>
        <dbReference type="EMBL" id="SFR04494.1"/>
    </source>
</evidence>
<dbReference type="InterPro" id="IPR050772">
    <property type="entry name" value="Hydratase-Decarb/MhpD_sf"/>
</dbReference>
<dbReference type="Gene3D" id="3.90.850.10">
    <property type="entry name" value="Fumarylacetoacetase-like, C-terminal domain"/>
    <property type="match status" value="1"/>
</dbReference>
<protein>
    <submittedName>
        <fullName evidence="1">2-oxo-3-hexenedioate decarboxylase</fullName>
    </submittedName>
</protein>
<dbReference type="AlphaFoldDB" id="A0A1I6DGD1"/>
<dbReference type="GO" id="GO:0008684">
    <property type="term" value="F:2-oxopent-4-enoate hydratase activity"/>
    <property type="evidence" value="ECO:0007669"/>
    <property type="project" value="TreeGrafter"/>
</dbReference>
<dbReference type="GO" id="GO:0005737">
    <property type="term" value="C:cytoplasm"/>
    <property type="evidence" value="ECO:0007669"/>
    <property type="project" value="TreeGrafter"/>
</dbReference>
<proteinExistence type="predicted"/>
<dbReference type="Proteomes" id="UP000198583">
    <property type="component" value="Unassembled WGS sequence"/>
</dbReference>
<dbReference type="PANTHER" id="PTHR30143:SF0">
    <property type="entry name" value="2-KETO-4-PENTENOATE HYDRATASE"/>
    <property type="match status" value="1"/>
</dbReference>
<dbReference type="STRING" id="84724.SAMN04488564_102540"/>
<gene>
    <name evidence="1" type="ORF">SAMN04488564_102540</name>
</gene>
<keyword evidence="2" id="KW-1185">Reference proteome</keyword>
<accession>A0A1I6DGD1</accession>